<gene>
    <name evidence="2" type="primary">Aste57867_1817</name>
    <name evidence="1" type="ORF">As57867_001815</name>
    <name evidence="2" type="ORF">ASTE57867_1817</name>
</gene>
<sequence length="156" mass="17865">MEDKGLLGDLQHMLDLSRTIPLDDFPSLSVVSQFYPIMNVALCLGYYRATPEDYIDTLELHDLPWVRFHLLESDSVRWPKTSSDRLGIAAVHFDCLKDPGFVPHLPHFTHLTEFTLNCRWNWPYKAMDALFEVLPASKITSLSLHAKEILVLSAKP</sequence>
<evidence type="ECO:0000313" key="3">
    <source>
        <dbReference type="Proteomes" id="UP000332933"/>
    </source>
</evidence>
<name>A0A485K672_9STRA</name>
<evidence type="ECO:0000313" key="2">
    <source>
        <dbReference type="EMBL" id="VFT79026.1"/>
    </source>
</evidence>
<accession>A0A485K672</accession>
<dbReference type="EMBL" id="CAADRA010000167">
    <property type="protein sequence ID" value="VFT79026.1"/>
    <property type="molecule type" value="Genomic_DNA"/>
</dbReference>
<dbReference type="AlphaFoldDB" id="A0A485K672"/>
<dbReference type="EMBL" id="VJMH01000167">
    <property type="protein sequence ID" value="KAF0718248.1"/>
    <property type="molecule type" value="Genomic_DNA"/>
</dbReference>
<protein>
    <submittedName>
        <fullName evidence="2">Aste57867_1817 protein</fullName>
    </submittedName>
</protein>
<reference evidence="1" key="2">
    <citation type="submission" date="2019-06" db="EMBL/GenBank/DDBJ databases">
        <title>Genomics analysis of Aphanomyces spp. identifies a new class of oomycete effector associated with host adaptation.</title>
        <authorList>
            <person name="Gaulin E."/>
        </authorList>
    </citation>
    <scope>NUCLEOTIDE SEQUENCE</scope>
    <source>
        <strain evidence="1">CBS 578.67</strain>
    </source>
</reference>
<keyword evidence="3" id="KW-1185">Reference proteome</keyword>
<organism evidence="2 3">
    <name type="scientific">Aphanomyces stellatus</name>
    <dbReference type="NCBI Taxonomy" id="120398"/>
    <lineage>
        <taxon>Eukaryota</taxon>
        <taxon>Sar</taxon>
        <taxon>Stramenopiles</taxon>
        <taxon>Oomycota</taxon>
        <taxon>Saprolegniomycetes</taxon>
        <taxon>Saprolegniales</taxon>
        <taxon>Verrucalvaceae</taxon>
        <taxon>Aphanomyces</taxon>
    </lineage>
</organism>
<proteinExistence type="predicted"/>
<dbReference type="Proteomes" id="UP000332933">
    <property type="component" value="Unassembled WGS sequence"/>
</dbReference>
<reference evidence="2 3" key="1">
    <citation type="submission" date="2019-03" db="EMBL/GenBank/DDBJ databases">
        <authorList>
            <person name="Gaulin E."/>
            <person name="Dumas B."/>
        </authorList>
    </citation>
    <scope>NUCLEOTIDE SEQUENCE [LARGE SCALE GENOMIC DNA]</scope>
    <source>
        <strain evidence="2">CBS 568.67</strain>
    </source>
</reference>
<evidence type="ECO:0000313" key="1">
    <source>
        <dbReference type="EMBL" id="KAF0718248.1"/>
    </source>
</evidence>